<reference evidence="1 2" key="1">
    <citation type="journal article" date="2023" name="G3 (Bethesda)">
        <title>A chromosome-length genome assembly and annotation of blackberry (Rubus argutus, cv. 'Hillquist').</title>
        <authorList>
            <person name="Bruna T."/>
            <person name="Aryal R."/>
            <person name="Dudchenko O."/>
            <person name="Sargent D.J."/>
            <person name="Mead D."/>
            <person name="Buti M."/>
            <person name="Cavallini A."/>
            <person name="Hytonen T."/>
            <person name="Andres J."/>
            <person name="Pham M."/>
            <person name="Weisz D."/>
            <person name="Mascagni F."/>
            <person name="Usai G."/>
            <person name="Natali L."/>
            <person name="Bassil N."/>
            <person name="Fernandez G.E."/>
            <person name="Lomsadze A."/>
            <person name="Armour M."/>
            <person name="Olukolu B."/>
            <person name="Poorten T."/>
            <person name="Britton C."/>
            <person name="Davik J."/>
            <person name="Ashrafi H."/>
            <person name="Aiden E.L."/>
            <person name="Borodovsky M."/>
            <person name="Worthington M."/>
        </authorList>
    </citation>
    <scope>NUCLEOTIDE SEQUENCE [LARGE SCALE GENOMIC DNA]</scope>
    <source>
        <strain evidence="1">PI 553951</strain>
    </source>
</reference>
<dbReference type="AlphaFoldDB" id="A0AAW1XKJ0"/>
<protein>
    <recommendedName>
        <fullName evidence="3">Pentatricopeptide repeat-containing protein</fullName>
    </recommendedName>
</protein>
<sequence length="86" mass="9542">MAERVVEQVLKMVKPENDGGVYSLIADLYVLGGKWDDAERVRNLMVNTMRKMIVRHLSGSRPVALSRSKANCATASNSAKCTRLSF</sequence>
<gene>
    <name evidence="1" type="ORF">M0R45_014059</name>
</gene>
<dbReference type="EMBL" id="JBEDUW010000003">
    <property type="protein sequence ID" value="KAK9937257.1"/>
    <property type="molecule type" value="Genomic_DNA"/>
</dbReference>
<accession>A0AAW1XKJ0</accession>
<keyword evidence="2" id="KW-1185">Reference proteome</keyword>
<dbReference type="Proteomes" id="UP001457282">
    <property type="component" value="Unassembled WGS sequence"/>
</dbReference>
<evidence type="ECO:0000313" key="2">
    <source>
        <dbReference type="Proteomes" id="UP001457282"/>
    </source>
</evidence>
<comment type="caution">
    <text evidence="1">The sequence shown here is derived from an EMBL/GenBank/DDBJ whole genome shotgun (WGS) entry which is preliminary data.</text>
</comment>
<organism evidence="1 2">
    <name type="scientific">Rubus argutus</name>
    <name type="common">Southern blackberry</name>
    <dbReference type="NCBI Taxonomy" id="59490"/>
    <lineage>
        <taxon>Eukaryota</taxon>
        <taxon>Viridiplantae</taxon>
        <taxon>Streptophyta</taxon>
        <taxon>Embryophyta</taxon>
        <taxon>Tracheophyta</taxon>
        <taxon>Spermatophyta</taxon>
        <taxon>Magnoliopsida</taxon>
        <taxon>eudicotyledons</taxon>
        <taxon>Gunneridae</taxon>
        <taxon>Pentapetalae</taxon>
        <taxon>rosids</taxon>
        <taxon>fabids</taxon>
        <taxon>Rosales</taxon>
        <taxon>Rosaceae</taxon>
        <taxon>Rosoideae</taxon>
        <taxon>Rosoideae incertae sedis</taxon>
        <taxon>Rubus</taxon>
    </lineage>
</organism>
<proteinExistence type="predicted"/>
<evidence type="ECO:0000313" key="1">
    <source>
        <dbReference type="EMBL" id="KAK9937257.1"/>
    </source>
</evidence>
<evidence type="ECO:0008006" key="3">
    <source>
        <dbReference type="Google" id="ProtNLM"/>
    </source>
</evidence>
<name>A0AAW1XKJ0_RUBAR</name>